<gene>
    <name evidence="6" type="ORF">EHV23_00275</name>
</gene>
<keyword evidence="3" id="KW-0813">Transport</keyword>
<evidence type="ECO:0000256" key="1">
    <source>
        <dbReference type="ARBA" id="ARBA00004418"/>
    </source>
</evidence>
<dbReference type="Proteomes" id="UP000270261">
    <property type="component" value="Unassembled WGS sequence"/>
</dbReference>
<organism evidence="6 7">
    <name type="scientific">Lautropia dentalis</name>
    <dbReference type="NCBI Taxonomy" id="2490857"/>
    <lineage>
        <taxon>Bacteria</taxon>
        <taxon>Pseudomonadati</taxon>
        <taxon>Pseudomonadota</taxon>
        <taxon>Betaproteobacteria</taxon>
        <taxon>Burkholderiales</taxon>
        <taxon>Burkholderiaceae</taxon>
        <taxon>Lautropia</taxon>
    </lineage>
</organism>
<comment type="subcellular location">
    <subcellularLocation>
        <location evidence="1">Periplasm</location>
    </subcellularLocation>
</comment>
<dbReference type="Gene3D" id="3.40.190.10">
    <property type="entry name" value="Periplasmic binding protein-like II"/>
    <property type="match status" value="2"/>
</dbReference>
<dbReference type="EMBL" id="RRUE01000001">
    <property type="protein sequence ID" value="RRN44772.1"/>
    <property type="molecule type" value="Genomic_DNA"/>
</dbReference>
<dbReference type="AlphaFoldDB" id="A0A426FPX4"/>
<evidence type="ECO:0000256" key="3">
    <source>
        <dbReference type="ARBA" id="ARBA00022448"/>
    </source>
</evidence>
<comment type="caution">
    <text evidence="6">The sequence shown here is derived from an EMBL/GenBank/DDBJ whole genome shotgun (WGS) entry which is preliminary data.</text>
</comment>
<accession>A0A426FPX4</accession>
<evidence type="ECO:0000313" key="6">
    <source>
        <dbReference type="EMBL" id="RRN44772.1"/>
    </source>
</evidence>
<evidence type="ECO:0000313" key="7">
    <source>
        <dbReference type="Proteomes" id="UP000270261"/>
    </source>
</evidence>
<keyword evidence="7" id="KW-1185">Reference proteome</keyword>
<protein>
    <submittedName>
        <fullName evidence="6">ABC transporter substrate-binding protein</fullName>
    </submittedName>
</protein>
<dbReference type="PANTHER" id="PTHR43649">
    <property type="entry name" value="ARABINOSE-BINDING PROTEIN-RELATED"/>
    <property type="match status" value="1"/>
</dbReference>
<proteinExistence type="inferred from homology"/>
<comment type="similarity">
    <text evidence="2">Belongs to the bacterial solute-binding protein 1 family.</text>
</comment>
<dbReference type="OrthoDB" id="5890863at2"/>
<dbReference type="InterPro" id="IPR050490">
    <property type="entry name" value="Bact_solute-bd_prot1"/>
</dbReference>
<dbReference type="SUPFAM" id="SSF53850">
    <property type="entry name" value="Periplasmic binding protein-like II"/>
    <property type="match status" value="1"/>
</dbReference>
<reference evidence="6 7" key="1">
    <citation type="submission" date="2018-11" db="EMBL/GenBank/DDBJ databases">
        <title>Genome sequencing of Lautropia sp. KCOM 2505 (= ChDC F240).</title>
        <authorList>
            <person name="Kook J.-K."/>
            <person name="Park S.-N."/>
            <person name="Lim Y.K."/>
        </authorList>
    </citation>
    <scope>NUCLEOTIDE SEQUENCE [LARGE SCALE GENOMIC DNA]</scope>
    <source>
        <strain evidence="6 7">KCOM 2505</strain>
    </source>
</reference>
<dbReference type="InterPro" id="IPR006059">
    <property type="entry name" value="SBP"/>
</dbReference>
<evidence type="ECO:0000256" key="4">
    <source>
        <dbReference type="ARBA" id="ARBA00022729"/>
    </source>
</evidence>
<dbReference type="GO" id="GO:0042597">
    <property type="term" value="C:periplasmic space"/>
    <property type="evidence" value="ECO:0007669"/>
    <property type="project" value="UniProtKB-SubCell"/>
</dbReference>
<feature type="signal peptide" evidence="5">
    <location>
        <begin position="1"/>
        <end position="49"/>
    </location>
</feature>
<keyword evidence="4 5" id="KW-0732">Signal</keyword>
<dbReference type="CDD" id="cd14750">
    <property type="entry name" value="PBP2_TMBP"/>
    <property type="match status" value="1"/>
</dbReference>
<name>A0A426FPX4_9BURK</name>
<evidence type="ECO:0000256" key="5">
    <source>
        <dbReference type="SAM" id="SignalP"/>
    </source>
</evidence>
<sequence length="446" mass="49188">MRVWPLLSGVSGYDRAIARSTRRRSVTLRLTHKLLAGAVMLACAGLAQAATLTISCGTVGQDYDSCKRLTDEWARKTGNTVQLLSIPNSSTEILDLYKKMFASHAADVDVVIVDAVWPAQIGEHLLDLKEAASDEVKKHFPALIQNNTVHERLVALPWFADVGLLYYRKDLLDKYQQPVPKTWEEFTHAARVVQEGERQGGRADFSGYVWEGKAYEGLTCNALEWVHSDGGGTFVDNTTGQISIDVAKTGGAFDRAAQWVGTISPKTVLGFGEEEARSVFQNGNAAFMRNWHYVWDLLQGADSRVKDKVGVALLPAGEAGQSATLGGWQLGVSKYSRHQKQATELVMYLTSEKIQKRRAIEGAYMPTYPALYRDSEVKASSPFFGELHDVLEKAVPRPAAITAARYNAVSASIWDAAHEVLKGQTRGEEAAKKLKDDLSRLKGEQW</sequence>
<feature type="chain" id="PRO_5019181131" evidence="5">
    <location>
        <begin position="50"/>
        <end position="446"/>
    </location>
</feature>
<evidence type="ECO:0000256" key="2">
    <source>
        <dbReference type="ARBA" id="ARBA00008520"/>
    </source>
</evidence>
<dbReference type="PANTHER" id="PTHR43649:SF34">
    <property type="entry name" value="ABC TRANSPORTER PERIPLASMIC-BINDING PROTEIN YCJN-RELATED"/>
    <property type="match status" value="1"/>
</dbReference>
<dbReference type="Pfam" id="PF01547">
    <property type="entry name" value="SBP_bac_1"/>
    <property type="match status" value="1"/>
</dbReference>